<dbReference type="Proteomes" id="UP001629745">
    <property type="component" value="Unassembled WGS sequence"/>
</dbReference>
<dbReference type="EMBL" id="JBDLNV010000003">
    <property type="protein sequence ID" value="MFM1723972.1"/>
    <property type="molecule type" value="Genomic_DNA"/>
</dbReference>
<protein>
    <submittedName>
        <fullName evidence="3">WxL domain-containing protein</fullName>
    </submittedName>
</protein>
<reference evidence="3 4" key="1">
    <citation type="submission" date="2023-11" db="EMBL/GenBank/DDBJ databases">
        <authorList>
            <person name="Val-Calvo J."/>
            <person name="Scortti M."/>
            <person name="Vazquez-Boland J."/>
        </authorList>
    </citation>
    <scope>NUCLEOTIDE SEQUENCE [LARGE SCALE GENOMIC DNA]</scope>
    <source>
        <strain evidence="3 4">PAM 2766</strain>
    </source>
</reference>
<keyword evidence="4" id="KW-1185">Reference proteome</keyword>
<accession>A0ABW9FEM5</accession>
<evidence type="ECO:0000313" key="3">
    <source>
        <dbReference type="EMBL" id="MFM1723972.1"/>
    </source>
</evidence>
<feature type="signal peptide" evidence="1">
    <location>
        <begin position="1"/>
        <end position="27"/>
    </location>
</feature>
<feature type="domain" description="WxL" evidence="2">
    <location>
        <begin position="69"/>
        <end position="149"/>
    </location>
</feature>
<evidence type="ECO:0000313" key="4">
    <source>
        <dbReference type="Proteomes" id="UP001629745"/>
    </source>
</evidence>
<proteinExistence type="predicted"/>
<sequence>MRKRLTSLGIAGVAVVAMAVGPPSAHAEDTTTTTFEIVAGGLTIAPQGSASLNTAQTGASDVLGLMGEVTVIDSRGNNAGWTVTVSSSEFALAAESGDTTIAATQVQYNPGTVERTGTVTTTPSAVAGLDTAKTVVEGTAARGNNTATWNPTLTVGLPTDALAGVYTGTVSTSVA</sequence>
<keyword evidence="1" id="KW-0732">Signal</keyword>
<gene>
    <name evidence="3" type="ORF">ABEU20_002546</name>
</gene>
<evidence type="ECO:0000259" key="2">
    <source>
        <dbReference type="Pfam" id="PF13731"/>
    </source>
</evidence>
<dbReference type="RefSeq" id="WP_420164511.1">
    <property type="nucleotide sequence ID" value="NZ_JBDLNV010000003.1"/>
</dbReference>
<dbReference type="InterPro" id="IPR027994">
    <property type="entry name" value="WxL_dom"/>
</dbReference>
<name>A0ABW9FEM5_9NOCA</name>
<organism evidence="3 4">
    <name type="scientific">Rhodococcus parequi</name>
    <dbReference type="NCBI Taxonomy" id="3137122"/>
    <lineage>
        <taxon>Bacteria</taxon>
        <taxon>Bacillati</taxon>
        <taxon>Actinomycetota</taxon>
        <taxon>Actinomycetes</taxon>
        <taxon>Mycobacteriales</taxon>
        <taxon>Nocardiaceae</taxon>
        <taxon>Rhodococcus</taxon>
    </lineage>
</organism>
<dbReference type="Pfam" id="PF13731">
    <property type="entry name" value="WxL"/>
    <property type="match status" value="1"/>
</dbReference>
<comment type="caution">
    <text evidence="3">The sequence shown here is derived from an EMBL/GenBank/DDBJ whole genome shotgun (WGS) entry which is preliminary data.</text>
</comment>
<evidence type="ECO:0000256" key="1">
    <source>
        <dbReference type="SAM" id="SignalP"/>
    </source>
</evidence>
<feature type="chain" id="PRO_5046914357" evidence="1">
    <location>
        <begin position="28"/>
        <end position="175"/>
    </location>
</feature>